<protein>
    <submittedName>
        <fullName evidence="8">Colicin-E9</fullName>
        <ecNumber evidence="8">3.1.-.-</ecNumber>
    </submittedName>
</protein>
<accession>A0A1B8YGT5</accession>
<dbReference type="Pfam" id="PF21431">
    <property type="entry name" value="Col-Pyo_DNase"/>
    <property type="match status" value="1"/>
</dbReference>
<dbReference type="Proteomes" id="UP000092665">
    <property type="component" value="Unassembled WGS sequence"/>
</dbReference>
<keyword evidence="5 8" id="KW-0378">Hydrolase</keyword>
<evidence type="ECO:0000256" key="4">
    <source>
        <dbReference type="ARBA" id="ARBA00022759"/>
    </source>
</evidence>
<proteinExistence type="inferred from homology"/>
<dbReference type="InterPro" id="IPR044925">
    <property type="entry name" value="His-Me_finger_sf"/>
</dbReference>
<keyword evidence="2" id="KW-0929">Antimicrobial</keyword>
<evidence type="ECO:0000256" key="5">
    <source>
        <dbReference type="ARBA" id="ARBA00022801"/>
    </source>
</evidence>
<dbReference type="AlphaFoldDB" id="A0A1B8YGT5"/>
<evidence type="ECO:0000256" key="2">
    <source>
        <dbReference type="ARBA" id="ARBA00022529"/>
    </source>
</evidence>
<dbReference type="GO" id="GO:0016787">
    <property type="term" value="F:hydrolase activity"/>
    <property type="evidence" value="ECO:0007669"/>
    <property type="project" value="UniProtKB-KW"/>
</dbReference>
<comment type="caution">
    <text evidence="8">The sequence shown here is derived from an EMBL/GenBank/DDBJ whole genome shotgun (WGS) entry which is preliminary data.</text>
</comment>
<dbReference type="GO" id="GO:0042742">
    <property type="term" value="P:defense response to bacterium"/>
    <property type="evidence" value="ECO:0007669"/>
    <property type="project" value="UniProtKB-KW"/>
</dbReference>
<keyword evidence="6" id="KW-0044">Antibiotic</keyword>
<reference evidence="9" key="1">
    <citation type="submission" date="2015-11" db="EMBL/GenBank/DDBJ databases">
        <authorList>
            <person name="Tobias N.J."/>
            <person name="Mishra B."/>
            <person name="Gupta D.K."/>
            <person name="Thines M."/>
            <person name="Stinear T.P."/>
            <person name="Bode H.B."/>
        </authorList>
    </citation>
    <scope>NUCLEOTIDE SEQUENCE [LARGE SCALE GENOMIC DNA]</scope>
    <source>
        <strain evidence="9">PB45.5</strain>
    </source>
</reference>
<dbReference type="EMBL" id="LOIC01000072">
    <property type="protein sequence ID" value="OCA54371.1"/>
    <property type="molecule type" value="Genomic_DNA"/>
</dbReference>
<dbReference type="InterPro" id="IPR037146">
    <property type="entry name" value="Colicin/pyocin_DNase_dom_sf"/>
</dbReference>
<keyword evidence="3" id="KW-0540">Nuclease</keyword>
<dbReference type="GO" id="GO:0031640">
    <property type="term" value="P:killing of cells of another organism"/>
    <property type="evidence" value="ECO:0007669"/>
    <property type="project" value="UniProtKB-KW"/>
</dbReference>
<evidence type="ECO:0000313" key="8">
    <source>
        <dbReference type="EMBL" id="OCA54371.1"/>
    </source>
</evidence>
<evidence type="ECO:0000256" key="6">
    <source>
        <dbReference type="ARBA" id="ARBA00023022"/>
    </source>
</evidence>
<organism evidence="8 9">
    <name type="scientific">Photorhabdus namnaonensis</name>
    <dbReference type="NCBI Taxonomy" id="1851568"/>
    <lineage>
        <taxon>Bacteria</taxon>
        <taxon>Pseudomonadati</taxon>
        <taxon>Pseudomonadota</taxon>
        <taxon>Gammaproteobacteria</taxon>
        <taxon>Enterobacterales</taxon>
        <taxon>Morganellaceae</taxon>
        <taxon>Photorhabdus</taxon>
    </lineage>
</organism>
<gene>
    <name evidence="8" type="primary">col</name>
    <name evidence="8" type="ORF">Phpb_02815</name>
</gene>
<keyword evidence="9" id="KW-1185">Reference proteome</keyword>
<name>A0A1B8YGT5_9GAMM</name>
<dbReference type="SUPFAM" id="SSF54060">
    <property type="entry name" value="His-Me finger endonucleases"/>
    <property type="match status" value="1"/>
</dbReference>
<comment type="similarity">
    <text evidence="1">Belongs to the colicin/pyosin nuclease family.</text>
</comment>
<dbReference type="Gene3D" id="3.90.540.10">
    <property type="entry name" value="Colicin/pyocin, DNase domain"/>
    <property type="match status" value="1"/>
</dbReference>
<evidence type="ECO:0000313" key="9">
    <source>
        <dbReference type="Proteomes" id="UP000092665"/>
    </source>
</evidence>
<evidence type="ECO:0000256" key="7">
    <source>
        <dbReference type="ARBA" id="ARBA00023048"/>
    </source>
</evidence>
<keyword evidence="7" id="KW-0078">Bacteriocin</keyword>
<evidence type="ECO:0000256" key="3">
    <source>
        <dbReference type="ARBA" id="ARBA00022722"/>
    </source>
</evidence>
<evidence type="ECO:0000256" key="1">
    <source>
        <dbReference type="ARBA" id="ARBA00006811"/>
    </source>
</evidence>
<sequence>MKNGLSPYSPKLEQVGSRQKYEIHHVQFIKDDGSVYGLDNLRVITPKRHIEIHSNKEEK</sequence>
<dbReference type="EC" id="3.1.-.-" evidence="8"/>
<dbReference type="GO" id="GO:0004519">
    <property type="term" value="F:endonuclease activity"/>
    <property type="evidence" value="ECO:0007669"/>
    <property type="project" value="UniProtKB-KW"/>
</dbReference>
<keyword evidence="4" id="KW-0255">Endonuclease</keyword>